<dbReference type="Proteomes" id="UP000253420">
    <property type="component" value="Unassembled WGS sequence"/>
</dbReference>
<dbReference type="InterPro" id="IPR007485">
    <property type="entry name" value="LPS_assembly_LptE"/>
</dbReference>
<accession>A0A368K2L7</accession>
<dbReference type="Gene3D" id="3.30.160.150">
    <property type="entry name" value="Lipoprotein like domain"/>
    <property type="match status" value="1"/>
</dbReference>
<evidence type="ECO:0000313" key="1">
    <source>
        <dbReference type="EMBL" id="RCS23628.1"/>
    </source>
</evidence>
<gene>
    <name evidence="1" type="ORF">DUT91_10000</name>
</gene>
<dbReference type="GO" id="GO:0043165">
    <property type="term" value="P:Gram-negative-bacterium-type cell outer membrane assembly"/>
    <property type="evidence" value="ECO:0007669"/>
    <property type="project" value="InterPro"/>
</dbReference>
<dbReference type="OrthoDB" id="7678210at2"/>
<dbReference type="AlphaFoldDB" id="A0A368K2L7"/>
<reference evidence="1 2" key="1">
    <citation type="submission" date="2018-07" db="EMBL/GenBank/DDBJ databases">
        <title>The draft genome of Phyllobacterium salinisoli.</title>
        <authorList>
            <person name="Liu L."/>
            <person name="Li L."/>
            <person name="Zhang X."/>
            <person name="Liang L."/>
        </authorList>
    </citation>
    <scope>NUCLEOTIDE SEQUENCE [LARGE SCALE GENOMIC DNA]</scope>
    <source>
        <strain evidence="1 2">LLAN61</strain>
    </source>
</reference>
<dbReference type="PROSITE" id="PS51257">
    <property type="entry name" value="PROKAR_LIPOPROTEIN"/>
    <property type="match status" value="1"/>
</dbReference>
<sequence>MSLPDRAFFMPKLKRSALFAILAGTLMTIAGCTVQPLYSGGGGAAGIGGTVAPGMREKLASIAIEPATTRYGQEVRNKLIFLLSGGAGEPATPAYRLSLGVTSSTIAAVSVDIGDSTDRTGRPSAGTVRVASNYVLRDTNGKPVAKGTRVVSASFDRPRQEFANLRAERDAQDRAAQELAEQLMLAIAQNLSKR</sequence>
<protein>
    <recommendedName>
        <fullName evidence="3">LPS-assembly lipoprotein</fullName>
    </recommendedName>
</protein>
<comment type="caution">
    <text evidence="1">The sequence shown here is derived from an EMBL/GenBank/DDBJ whole genome shotgun (WGS) entry which is preliminary data.</text>
</comment>
<dbReference type="RefSeq" id="WP_114440269.1">
    <property type="nucleotide sequence ID" value="NZ_QOZG01000004.1"/>
</dbReference>
<dbReference type="Pfam" id="PF04390">
    <property type="entry name" value="LptE"/>
    <property type="match status" value="1"/>
</dbReference>
<evidence type="ECO:0000313" key="2">
    <source>
        <dbReference type="Proteomes" id="UP000253420"/>
    </source>
</evidence>
<name>A0A368K2L7_9HYPH</name>
<organism evidence="1 2">
    <name type="scientific">Phyllobacterium salinisoli</name>
    <dbReference type="NCBI Taxonomy" id="1899321"/>
    <lineage>
        <taxon>Bacteria</taxon>
        <taxon>Pseudomonadati</taxon>
        <taxon>Pseudomonadota</taxon>
        <taxon>Alphaproteobacteria</taxon>
        <taxon>Hyphomicrobiales</taxon>
        <taxon>Phyllobacteriaceae</taxon>
        <taxon>Phyllobacterium</taxon>
    </lineage>
</organism>
<keyword evidence="2" id="KW-1185">Reference proteome</keyword>
<evidence type="ECO:0008006" key="3">
    <source>
        <dbReference type="Google" id="ProtNLM"/>
    </source>
</evidence>
<dbReference type="EMBL" id="QOZG01000004">
    <property type="protein sequence ID" value="RCS23628.1"/>
    <property type="molecule type" value="Genomic_DNA"/>
</dbReference>
<proteinExistence type="predicted"/>
<dbReference type="GO" id="GO:0019867">
    <property type="term" value="C:outer membrane"/>
    <property type="evidence" value="ECO:0007669"/>
    <property type="project" value="InterPro"/>
</dbReference>